<sequence>MPHSASVKGRSKHYGYFFCKTKGRSEHRKNIRKEVIEEDFEHLLRSIQPAPSLFHVARAMFEELWTQRLALAKGAKKRSRARITTLERKMATLTDRLVNTDSETLINAYESQIKRLEIERVELHEIAAQTEVPRRPFDKVFRTACNFFANPWKLWVSDNYAHKRLVLRLAFPSTLPYQRNEDFEPQKPHYHSNT</sequence>
<reference evidence="2 3" key="1">
    <citation type="submission" date="2019-12" db="EMBL/GenBank/DDBJ databases">
        <title>Roseobacter cerasinus sp. nov., isolated from seawater around aquaculture.</title>
        <authorList>
            <person name="Muramatsu S."/>
            <person name="Takabe Y."/>
            <person name="Mori K."/>
            <person name="Takaichi S."/>
            <person name="Hanada S."/>
        </authorList>
    </citation>
    <scope>NUCLEOTIDE SEQUENCE [LARGE SCALE GENOMIC DNA]</scope>
    <source>
        <strain evidence="2 3">AI77</strain>
    </source>
</reference>
<evidence type="ECO:0000313" key="2">
    <source>
        <dbReference type="EMBL" id="GFE51119.1"/>
    </source>
</evidence>
<keyword evidence="3" id="KW-1185">Reference proteome</keyword>
<name>A0A640VSW5_9RHOB</name>
<comment type="caution">
    <text evidence="2">The sequence shown here is derived from an EMBL/GenBank/DDBJ whole genome shotgun (WGS) entry which is preliminary data.</text>
</comment>
<evidence type="ECO:0000256" key="1">
    <source>
        <dbReference type="SAM" id="Coils"/>
    </source>
</evidence>
<proteinExistence type="predicted"/>
<dbReference type="EMBL" id="BLIV01000005">
    <property type="protein sequence ID" value="GFE51119.1"/>
    <property type="molecule type" value="Genomic_DNA"/>
</dbReference>
<feature type="coiled-coil region" evidence="1">
    <location>
        <begin position="76"/>
        <end position="126"/>
    </location>
</feature>
<dbReference type="OrthoDB" id="7277848at2"/>
<protein>
    <submittedName>
        <fullName evidence="2">Uncharacterized protein</fullName>
    </submittedName>
</protein>
<keyword evidence="1" id="KW-0175">Coiled coil</keyword>
<dbReference type="AlphaFoldDB" id="A0A640VSW5"/>
<organism evidence="2 3">
    <name type="scientific">Roseobacter cerasinus</name>
    <dbReference type="NCBI Taxonomy" id="2602289"/>
    <lineage>
        <taxon>Bacteria</taxon>
        <taxon>Pseudomonadati</taxon>
        <taxon>Pseudomonadota</taxon>
        <taxon>Alphaproteobacteria</taxon>
        <taxon>Rhodobacterales</taxon>
        <taxon>Roseobacteraceae</taxon>
        <taxon>Roseobacter</taxon>
    </lineage>
</organism>
<dbReference type="RefSeq" id="WP_159978506.1">
    <property type="nucleotide sequence ID" value="NZ_BLIV01000005.1"/>
</dbReference>
<evidence type="ECO:0000313" key="3">
    <source>
        <dbReference type="Proteomes" id="UP000436522"/>
    </source>
</evidence>
<dbReference type="Proteomes" id="UP000436522">
    <property type="component" value="Unassembled WGS sequence"/>
</dbReference>
<accession>A0A640VSW5</accession>
<gene>
    <name evidence="2" type="ORF">So717_28720</name>
</gene>